<organism evidence="4 5">
    <name type="scientific">Desulfovibrio desulfuricans</name>
    <dbReference type="NCBI Taxonomy" id="876"/>
    <lineage>
        <taxon>Bacteria</taxon>
        <taxon>Pseudomonadati</taxon>
        <taxon>Thermodesulfobacteriota</taxon>
        <taxon>Desulfovibrionia</taxon>
        <taxon>Desulfovibrionales</taxon>
        <taxon>Desulfovibrionaceae</taxon>
        <taxon>Desulfovibrio</taxon>
    </lineage>
</organism>
<reference evidence="5" key="1">
    <citation type="submission" date="2016-11" db="EMBL/GenBank/DDBJ databases">
        <authorList>
            <person name="Jaros S."/>
            <person name="Januszkiewicz K."/>
            <person name="Wedrychowicz H."/>
        </authorList>
    </citation>
    <scope>NUCLEOTIDE SEQUENCE [LARGE SCALE GENOMIC DNA]</scope>
    <source>
        <strain evidence="5">DSM 7057</strain>
    </source>
</reference>
<dbReference type="Proteomes" id="UP000182680">
    <property type="component" value="Unassembled WGS sequence"/>
</dbReference>
<dbReference type="InterPro" id="IPR050201">
    <property type="entry name" value="Bacterial_glucokinase"/>
</dbReference>
<dbReference type="Pfam" id="PF02685">
    <property type="entry name" value="Glucokinase"/>
    <property type="match status" value="1"/>
</dbReference>
<dbReference type="CDD" id="cd24008">
    <property type="entry name" value="ASKHA_NBD_GLK"/>
    <property type="match status" value="1"/>
</dbReference>
<evidence type="ECO:0000256" key="2">
    <source>
        <dbReference type="ARBA" id="ARBA00022777"/>
    </source>
</evidence>
<dbReference type="InterPro" id="IPR003836">
    <property type="entry name" value="Glucokinase"/>
</dbReference>
<dbReference type="Gene3D" id="3.40.367.20">
    <property type="match status" value="1"/>
</dbReference>
<keyword evidence="1" id="KW-0808">Transferase</keyword>
<dbReference type="InterPro" id="IPR043129">
    <property type="entry name" value="ATPase_NBD"/>
</dbReference>
<evidence type="ECO:0000256" key="1">
    <source>
        <dbReference type="ARBA" id="ARBA00022679"/>
    </source>
</evidence>
<dbReference type="Gene3D" id="3.30.420.40">
    <property type="match status" value="1"/>
</dbReference>
<name>A0AA94L2D4_DESDE</name>
<dbReference type="SUPFAM" id="SSF53067">
    <property type="entry name" value="Actin-like ATPase domain"/>
    <property type="match status" value="1"/>
</dbReference>
<dbReference type="AlphaFoldDB" id="A0AA94L2D4"/>
<dbReference type="PANTHER" id="PTHR47690">
    <property type="entry name" value="GLUCOKINASE"/>
    <property type="match status" value="1"/>
</dbReference>
<dbReference type="RefSeq" id="WP_072311906.1">
    <property type="nucleotide sequence ID" value="NZ_FPIW01000027.1"/>
</dbReference>
<comment type="similarity">
    <text evidence="3">Belongs to the bacterial glucokinase family.</text>
</comment>
<dbReference type="EMBL" id="FPIW01000027">
    <property type="protein sequence ID" value="SFW51562.1"/>
    <property type="molecule type" value="Genomic_DNA"/>
</dbReference>
<sequence length="343" mass="35636">MQRILVADVGGTNCRMGSFRLEGTSLTLECSARISSSGLENGQDLFFALAEGLRLSPEQAGAVVIGLAGPVDGQKGSLTNGRLRVDLADISPLPAAGRCLLLNDFILQAYATLTPPGVQALHVAGPAQKNDGSADAVSSGEEEGGLIKGVHSGNIHAVIGAGTGLGAASLLLSEQGRPVAVPSEAGHAAFAFLGKEEQDYGRALCKGLERPFASAENVLCGQGLSTLHYYLTGRMLHPSQVGDSALSRDTPTLHWYARFLGRFCRGWILSTLCREGLWIAGGVAAANPLCVSCQSFSEALYADSGDVMSLLQCVPVRLVTDTDSGLWGGAYAGAALLQDSECM</sequence>
<dbReference type="GO" id="GO:0004340">
    <property type="term" value="F:glucokinase activity"/>
    <property type="evidence" value="ECO:0007669"/>
    <property type="project" value="InterPro"/>
</dbReference>
<proteinExistence type="inferred from homology"/>
<dbReference type="GO" id="GO:0005536">
    <property type="term" value="F:D-glucose binding"/>
    <property type="evidence" value="ECO:0007669"/>
    <property type="project" value="InterPro"/>
</dbReference>
<evidence type="ECO:0000256" key="3">
    <source>
        <dbReference type="RuleBase" id="RU004046"/>
    </source>
</evidence>
<dbReference type="GO" id="GO:0005524">
    <property type="term" value="F:ATP binding"/>
    <property type="evidence" value="ECO:0007669"/>
    <property type="project" value="InterPro"/>
</dbReference>
<dbReference type="GO" id="GO:0006096">
    <property type="term" value="P:glycolytic process"/>
    <property type="evidence" value="ECO:0007669"/>
    <property type="project" value="InterPro"/>
</dbReference>
<accession>A0AA94L2D4</accession>
<dbReference type="GO" id="GO:0005829">
    <property type="term" value="C:cytosol"/>
    <property type="evidence" value="ECO:0007669"/>
    <property type="project" value="TreeGrafter"/>
</dbReference>
<protein>
    <submittedName>
        <fullName evidence="4">Glucokinase</fullName>
    </submittedName>
</protein>
<comment type="caution">
    <text evidence="4">The sequence shown here is derived from an EMBL/GenBank/DDBJ whole genome shotgun (WGS) entry which is preliminary data.</text>
</comment>
<evidence type="ECO:0000313" key="5">
    <source>
        <dbReference type="Proteomes" id="UP000182680"/>
    </source>
</evidence>
<keyword evidence="2" id="KW-0418">Kinase</keyword>
<dbReference type="PANTHER" id="PTHR47690:SF1">
    <property type="entry name" value="GLUCOKINASE"/>
    <property type="match status" value="1"/>
</dbReference>
<evidence type="ECO:0000313" key="4">
    <source>
        <dbReference type="EMBL" id="SFW51562.1"/>
    </source>
</evidence>
<gene>
    <name evidence="4" type="ORF">SAMN02910291_01647</name>
</gene>